<dbReference type="EMBL" id="AP024330">
    <property type="protein sequence ID" value="BCQ37283.1"/>
    <property type="molecule type" value="Genomic_DNA"/>
</dbReference>
<dbReference type="PANTHER" id="PTHR10000">
    <property type="entry name" value="PHOSPHOSERINE PHOSPHATASE"/>
    <property type="match status" value="1"/>
</dbReference>
<dbReference type="Gene3D" id="3.30.1240.10">
    <property type="match status" value="1"/>
</dbReference>
<protein>
    <submittedName>
        <fullName evidence="3">Hydrolase</fullName>
    </submittedName>
</protein>
<reference evidence="3 4" key="1">
    <citation type="submission" date="2021-01" db="EMBL/GenBank/DDBJ databases">
        <title>Complete genome sequence of Erwinia rhapontici MAFF 311153.</title>
        <authorList>
            <person name="Morohoshi T."/>
            <person name="Someya N."/>
        </authorList>
    </citation>
    <scope>NUCLEOTIDE SEQUENCE [LARGE SCALE GENOMIC DNA]</scope>
    <source>
        <strain evidence="3 4">MAFF 311153</strain>
        <plasmid evidence="3 4">pERA53</plasmid>
    </source>
</reference>
<dbReference type="SUPFAM" id="SSF56784">
    <property type="entry name" value="HAD-like"/>
    <property type="match status" value="1"/>
</dbReference>
<gene>
    <name evidence="3" type="ORF">ERHA53_46260</name>
</gene>
<name>A0ABN6DRC3_ERWRD</name>
<proteinExistence type="predicted"/>
<dbReference type="Proteomes" id="UP000677515">
    <property type="component" value="Plasmid pERA53"/>
</dbReference>
<keyword evidence="2 3" id="KW-0378">Hydrolase</keyword>
<dbReference type="Pfam" id="PF08282">
    <property type="entry name" value="Hydrolase_3"/>
    <property type="match status" value="1"/>
</dbReference>
<dbReference type="PROSITE" id="PS01229">
    <property type="entry name" value="COF_2"/>
    <property type="match status" value="1"/>
</dbReference>
<evidence type="ECO:0000256" key="2">
    <source>
        <dbReference type="ARBA" id="ARBA00022801"/>
    </source>
</evidence>
<dbReference type="SFLD" id="SFLDG01144">
    <property type="entry name" value="C2.B.4:_PGP_Like"/>
    <property type="match status" value="1"/>
</dbReference>
<dbReference type="InterPro" id="IPR036412">
    <property type="entry name" value="HAD-like_sf"/>
</dbReference>
<dbReference type="SFLD" id="SFLDG01140">
    <property type="entry name" value="C2.B:_Phosphomannomutase_and_P"/>
    <property type="match status" value="1"/>
</dbReference>
<organism evidence="3 4">
    <name type="scientific">Erwinia rhapontici</name>
    <name type="common">Pectobacterium rhapontici</name>
    <dbReference type="NCBI Taxonomy" id="55212"/>
    <lineage>
        <taxon>Bacteria</taxon>
        <taxon>Pseudomonadati</taxon>
        <taxon>Pseudomonadota</taxon>
        <taxon>Gammaproteobacteria</taxon>
        <taxon>Enterobacterales</taxon>
        <taxon>Erwiniaceae</taxon>
        <taxon>Erwinia</taxon>
    </lineage>
</organism>
<dbReference type="NCBIfam" id="TIGR00099">
    <property type="entry name" value="Cof-subfamily"/>
    <property type="match status" value="1"/>
</dbReference>
<keyword evidence="4" id="KW-1185">Reference proteome</keyword>
<evidence type="ECO:0000313" key="3">
    <source>
        <dbReference type="EMBL" id="BCQ37283.1"/>
    </source>
</evidence>
<keyword evidence="1" id="KW-0479">Metal-binding</keyword>
<dbReference type="NCBIfam" id="TIGR01484">
    <property type="entry name" value="HAD-SF-IIB"/>
    <property type="match status" value="1"/>
</dbReference>
<dbReference type="InterPro" id="IPR006379">
    <property type="entry name" value="HAD-SF_hydro_IIB"/>
</dbReference>
<dbReference type="RefSeq" id="WP_133846785.1">
    <property type="nucleotide sequence ID" value="NZ_AP024330.1"/>
</dbReference>
<dbReference type="InterPro" id="IPR000150">
    <property type="entry name" value="Cof"/>
</dbReference>
<geneLocation type="plasmid" evidence="3 4">
    <name>pERA53</name>
</geneLocation>
<evidence type="ECO:0000313" key="4">
    <source>
        <dbReference type="Proteomes" id="UP000677515"/>
    </source>
</evidence>
<dbReference type="InterPro" id="IPR023214">
    <property type="entry name" value="HAD_sf"/>
</dbReference>
<keyword evidence="3" id="KW-0614">Plasmid</keyword>
<dbReference type="GeneID" id="99869034"/>
<dbReference type="Gene3D" id="3.40.50.1000">
    <property type="entry name" value="HAD superfamily/HAD-like"/>
    <property type="match status" value="1"/>
</dbReference>
<sequence length="273" mass="29970">MSIKLIAVDMDGTFLNSQGDYARARFADQYQQMKQQGIKFVVASGNQYYQLKSFFPEIDADIAYVAENGGYIVDRQQEVYCGRLAPDDVNRVIATIGAMTGVRFLVCGKKGAYMLSSAGEDFFADMRVFYHHLDRVDDYAEIDDTVFKFALGFHQPDVSELMVNIERELGDIVVPVSSGHGSVDLIIPGNHKANGVKRIQQRYGIEDNEVLAFGDGGNDLEMLRHAGFGFAMSNGSEAAKAAAGYLAPSNDEEGVLQVIERCLSGEGLFTTNV</sequence>
<accession>A0ABN6DRC3</accession>
<dbReference type="CDD" id="cd07518">
    <property type="entry name" value="HAD_YbiV-Like"/>
    <property type="match status" value="1"/>
</dbReference>
<dbReference type="SFLD" id="SFLDS00003">
    <property type="entry name" value="Haloacid_Dehalogenase"/>
    <property type="match status" value="1"/>
</dbReference>
<evidence type="ECO:0000256" key="1">
    <source>
        <dbReference type="ARBA" id="ARBA00022723"/>
    </source>
</evidence>
<dbReference type="PANTHER" id="PTHR10000:SF53">
    <property type="entry name" value="5-AMINO-6-(5-PHOSPHO-D-RIBITYLAMINO)URACIL PHOSPHATASE YBJI-RELATED"/>
    <property type="match status" value="1"/>
</dbReference>
<dbReference type="GO" id="GO:0016787">
    <property type="term" value="F:hydrolase activity"/>
    <property type="evidence" value="ECO:0007669"/>
    <property type="project" value="UniProtKB-KW"/>
</dbReference>